<organism evidence="2 3">
    <name type="scientific">Pseudocercospora fuligena</name>
    <dbReference type="NCBI Taxonomy" id="685502"/>
    <lineage>
        <taxon>Eukaryota</taxon>
        <taxon>Fungi</taxon>
        <taxon>Dikarya</taxon>
        <taxon>Ascomycota</taxon>
        <taxon>Pezizomycotina</taxon>
        <taxon>Dothideomycetes</taxon>
        <taxon>Dothideomycetidae</taxon>
        <taxon>Mycosphaerellales</taxon>
        <taxon>Mycosphaerellaceae</taxon>
        <taxon>Pseudocercospora</taxon>
    </lineage>
</organism>
<evidence type="ECO:0000313" key="3">
    <source>
        <dbReference type="Proteomes" id="UP000660729"/>
    </source>
</evidence>
<feature type="region of interest" description="Disordered" evidence="1">
    <location>
        <begin position="635"/>
        <end position="790"/>
    </location>
</feature>
<protein>
    <submittedName>
        <fullName evidence="2">Uncharacterized protein</fullName>
    </submittedName>
</protein>
<feature type="region of interest" description="Disordered" evidence="1">
    <location>
        <begin position="71"/>
        <end position="341"/>
    </location>
</feature>
<comment type="caution">
    <text evidence="2">The sequence shown here is derived from an EMBL/GenBank/DDBJ whole genome shotgun (WGS) entry which is preliminary data.</text>
</comment>
<feature type="compositionally biased region" description="Basic and acidic residues" evidence="1">
    <location>
        <begin position="650"/>
        <end position="669"/>
    </location>
</feature>
<feature type="compositionally biased region" description="Polar residues" evidence="1">
    <location>
        <begin position="703"/>
        <end position="716"/>
    </location>
</feature>
<keyword evidence="3" id="KW-1185">Reference proteome</keyword>
<reference evidence="2" key="1">
    <citation type="submission" date="2020-04" db="EMBL/GenBank/DDBJ databases">
        <title>Draft genome resource of the tomato pathogen Pseudocercospora fuligena.</title>
        <authorList>
            <person name="Zaccaron A."/>
        </authorList>
    </citation>
    <scope>NUCLEOTIDE SEQUENCE</scope>
    <source>
        <strain evidence="2">PF001</strain>
    </source>
</reference>
<feature type="region of interest" description="Disordered" evidence="1">
    <location>
        <begin position="459"/>
        <end position="539"/>
    </location>
</feature>
<evidence type="ECO:0000313" key="2">
    <source>
        <dbReference type="EMBL" id="KAF7197570.1"/>
    </source>
</evidence>
<name>A0A8H6VSV7_9PEZI</name>
<feature type="compositionally biased region" description="Basic and acidic residues" evidence="1">
    <location>
        <begin position="321"/>
        <end position="341"/>
    </location>
</feature>
<feature type="compositionally biased region" description="Basic and acidic residues" evidence="1">
    <location>
        <begin position="744"/>
        <end position="759"/>
    </location>
</feature>
<feature type="compositionally biased region" description="Basic and acidic residues" evidence="1">
    <location>
        <begin position="155"/>
        <end position="166"/>
    </location>
</feature>
<dbReference type="OrthoDB" id="3650568at2759"/>
<feature type="compositionally biased region" description="Basic and acidic residues" evidence="1">
    <location>
        <begin position="723"/>
        <end position="732"/>
    </location>
</feature>
<feature type="compositionally biased region" description="Basic and acidic residues" evidence="1">
    <location>
        <begin position="271"/>
        <end position="280"/>
    </location>
</feature>
<proteinExistence type="predicted"/>
<dbReference type="Proteomes" id="UP000660729">
    <property type="component" value="Unassembled WGS sequence"/>
</dbReference>
<gene>
    <name evidence="2" type="ORF">HII31_01073</name>
</gene>
<evidence type="ECO:0000256" key="1">
    <source>
        <dbReference type="SAM" id="MobiDB-lite"/>
    </source>
</evidence>
<feature type="compositionally biased region" description="Polar residues" evidence="1">
    <location>
        <begin position="180"/>
        <end position="192"/>
    </location>
</feature>
<dbReference type="EMBL" id="JABCIY010000011">
    <property type="protein sequence ID" value="KAF7197570.1"/>
    <property type="molecule type" value="Genomic_DNA"/>
</dbReference>
<sequence>MDDAIYDKMAKSKVFKMKPLSRAEKVRRADLVAWLRTYKPDDPERAKLLREKHKHLDIDLLDDKAYEKAMEEERRARRVLNPSSLRARTPKQRHLQASGQPFSLHSWFAAGKDMTGTDSKRVGSSFAPGEGLAVSSKMPKSEPDSAYDSGTELQDSPHKPRSEVKAGSKASSAVVKGHEGQSSVQNPSAAQRSTRKPRFEAKAGSKNPSVTPKESKLTPGEKNQISPATKSADLTPRKGLAKIEKAVAPRSVLAALEKAERQESNSSAPSEADRKLDEAHAGVSSGPLKTSIENGSAVVPDSVRSAPRGAEHKGSLVAQFKLEHEQSKLQDKRERAQDITDRRNARAQIKAFSAPSKLGSIWDLRPGSMLQYSTSAVKPAALLHRKPSLKTEKPVVPTSALDAPVKSERNEGSCSALPKTFIKTEKSVVSASGLDAPAKRERGEGSCFATPKAFIKTETPVVPTSELDTPQKRERGEGSCSTSLNAFTKTERPVVSTAGLDASVKRERSESSRSAPPKAGPKPEQAQPKRFSNVRNTGEDTEKAVVLRIKTEQNVNVEVREIGHHLKAMTGPQEVLAARIVEAIAGTKYLQPDGLGICMDPKHPLPRRAHDALLEFGRWGIAADSKKAEAMISKYKAAQPGPRPEATSHLTERERVETEKQVPTAERECPASATFEAPGIKRKRVENEAPAPQKGKAEPLIGNYSSQETTSRSGASTHVMKRKREEAEEPASKKRKREEDEAPTPEKQKSQPAAEKENAPRQLPSFVRRHGDTGSSDRNLTWVEDTLYGRRRIQHISHNVRTSPKSQD</sequence>
<feature type="compositionally biased region" description="Polar residues" evidence="1">
    <location>
        <begin position="479"/>
        <end position="488"/>
    </location>
</feature>
<dbReference type="AlphaFoldDB" id="A0A8H6VSV7"/>
<accession>A0A8H6VSV7</accession>